<dbReference type="Gene3D" id="2.60.40.420">
    <property type="entry name" value="Cupredoxins - blue copper proteins"/>
    <property type="match status" value="1"/>
</dbReference>
<dbReference type="PROSITE" id="PS51257">
    <property type="entry name" value="PROKAR_LIPOPROTEIN"/>
    <property type="match status" value="1"/>
</dbReference>
<feature type="domain" description="EfeO-type cupredoxin-like" evidence="1">
    <location>
        <begin position="45"/>
        <end position="133"/>
    </location>
</feature>
<proteinExistence type="predicted"/>
<dbReference type="Pfam" id="PF13473">
    <property type="entry name" value="Cupredoxin_1"/>
    <property type="match status" value="1"/>
</dbReference>
<dbReference type="SUPFAM" id="SSF49503">
    <property type="entry name" value="Cupredoxins"/>
    <property type="match status" value="1"/>
</dbReference>
<dbReference type="InterPro" id="IPR008972">
    <property type="entry name" value="Cupredoxin"/>
</dbReference>
<evidence type="ECO:0000313" key="3">
    <source>
        <dbReference type="Proteomes" id="UP000249061"/>
    </source>
</evidence>
<dbReference type="AlphaFoldDB" id="A0A2W5T769"/>
<reference evidence="2 3" key="1">
    <citation type="submission" date="2017-08" db="EMBL/GenBank/DDBJ databases">
        <title>Infants hospitalized years apart are colonized by the same room-sourced microbial strains.</title>
        <authorList>
            <person name="Brooks B."/>
            <person name="Olm M.R."/>
            <person name="Firek B.A."/>
            <person name="Baker R."/>
            <person name="Thomas B.C."/>
            <person name="Morowitz M.J."/>
            <person name="Banfield J.F."/>
        </authorList>
    </citation>
    <scope>NUCLEOTIDE SEQUENCE [LARGE SCALE GENOMIC DNA]</scope>
    <source>
        <strain evidence="2">S2_003_000_R2_14</strain>
    </source>
</reference>
<dbReference type="Proteomes" id="UP000249061">
    <property type="component" value="Unassembled WGS sequence"/>
</dbReference>
<gene>
    <name evidence="2" type="ORF">DI536_17320</name>
</gene>
<comment type="caution">
    <text evidence="2">The sequence shown here is derived from an EMBL/GenBank/DDBJ whole genome shotgun (WGS) entry which is preliminary data.</text>
</comment>
<dbReference type="InterPro" id="IPR028096">
    <property type="entry name" value="EfeO_Cupredoxin"/>
</dbReference>
<dbReference type="EMBL" id="QFQP01000014">
    <property type="protein sequence ID" value="PZR11389.1"/>
    <property type="molecule type" value="Genomic_DNA"/>
</dbReference>
<accession>A0A2W5T769</accession>
<evidence type="ECO:0000259" key="1">
    <source>
        <dbReference type="Pfam" id="PF13473"/>
    </source>
</evidence>
<evidence type="ECO:0000313" key="2">
    <source>
        <dbReference type="EMBL" id="PZR11389.1"/>
    </source>
</evidence>
<protein>
    <submittedName>
        <fullName evidence="2">Copper transporter</fullName>
    </submittedName>
</protein>
<name>A0A2W5T769_9BACT</name>
<organism evidence="2 3">
    <name type="scientific">Archangium gephyra</name>
    <dbReference type="NCBI Taxonomy" id="48"/>
    <lineage>
        <taxon>Bacteria</taxon>
        <taxon>Pseudomonadati</taxon>
        <taxon>Myxococcota</taxon>
        <taxon>Myxococcia</taxon>
        <taxon>Myxococcales</taxon>
        <taxon>Cystobacterineae</taxon>
        <taxon>Archangiaceae</taxon>
        <taxon>Archangium</taxon>
    </lineage>
</organism>
<sequence length="134" mass="14106">MRTLLFAGILALTACKKEEVRADISKEPAPVAAAPKVDKPAAPPGEGRVIAMDVTTDGFVPDNVKLKANEPVTLQITRKTDETCATEILIDGTDINVPLPLFKTVAVNFTPARAGSVKFGCAMDKMVGGVLVVD</sequence>